<proteinExistence type="predicted"/>
<feature type="compositionally biased region" description="Polar residues" evidence="1">
    <location>
        <begin position="27"/>
        <end position="48"/>
    </location>
</feature>
<reference evidence="2" key="1">
    <citation type="submission" date="2020-05" db="EMBL/GenBank/DDBJ databases">
        <title>Mycena genomes resolve the evolution of fungal bioluminescence.</title>
        <authorList>
            <person name="Tsai I.J."/>
        </authorList>
    </citation>
    <scope>NUCLEOTIDE SEQUENCE</scope>
    <source>
        <strain evidence="2">110903Hualien_Pintung</strain>
    </source>
</reference>
<dbReference type="Proteomes" id="UP000613580">
    <property type="component" value="Unassembled WGS sequence"/>
</dbReference>
<evidence type="ECO:0000313" key="3">
    <source>
        <dbReference type="Proteomes" id="UP000613580"/>
    </source>
</evidence>
<comment type="caution">
    <text evidence="2">The sequence shown here is derived from an EMBL/GenBank/DDBJ whole genome shotgun (WGS) entry which is preliminary data.</text>
</comment>
<organism evidence="2 3">
    <name type="scientific">Mycena chlorophos</name>
    <name type="common">Agaric fungus</name>
    <name type="synonym">Agaricus chlorophos</name>
    <dbReference type="NCBI Taxonomy" id="658473"/>
    <lineage>
        <taxon>Eukaryota</taxon>
        <taxon>Fungi</taxon>
        <taxon>Dikarya</taxon>
        <taxon>Basidiomycota</taxon>
        <taxon>Agaricomycotina</taxon>
        <taxon>Agaricomycetes</taxon>
        <taxon>Agaricomycetidae</taxon>
        <taxon>Agaricales</taxon>
        <taxon>Marasmiineae</taxon>
        <taxon>Mycenaceae</taxon>
        <taxon>Mycena</taxon>
    </lineage>
</organism>
<protein>
    <submittedName>
        <fullName evidence="2">Uncharacterized protein</fullName>
    </submittedName>
</protein>
<dbReference type="AlphaFoldDB" id="A0A8H6WAJ8"/>
<keyword evidence="3" id="KW-1185">Reference proteome</keyword>
<accession>A0A8H6WAJ8</accession>
<sequence>MQSLSLSPGLSPVGSPWLPDGRYLLQPRTSPLNGNSSFELNGPSSSPFGSPHAAPKSAINPMFKVPPLPAPLLGDSLPPFSQLDAVAGGNEYLPPAIQMRSPEAG</sequence>
<gene>
    <name evidence="2" type="ORF">HMN09_00633900</name>
</gene>
<feature type="region of interest" description="Disordered" evidence="1">
    <location>
        <begin position="1"/>
        <end position="65"/>
    </location>
</feature>
<dbReference type="EMBL" id="JACAZE010000007">
    <property type="protein sequence ID" value="KAF7310907.1"/>
    <property type="molecule type" value="Genomic_DNA"/>
</dbReference>
<evidence type="ECO:0000256" key="1">
    <source>
        <dbReference type="SAM" id="MobiDB-lite"/>
    </source>
</evidence>
<name>A0A8H6WAJ8_MYCCL</name>
<feature type="compositionally biased region" description="Low complexity" evidence="1">
    <location>
        <begin position="1"/>
        <end position="19"/>
    </location>
</feature>
<evidence type="ECO:0000313" key="2">
    <source>
        <dbReference type="EMBL" id="KAF7310907.1"/>
    </source>
</evidence>